<evidence type="ECO:0000259" key="1">
    <source>
        <dbReference type="PROSITE" id="PS51688"/>
    </source>
</evidence>
<evidence type="ECO:0000313" key="2">
    <source>
        <dbReference type="EMBL" id="KAA5202462.1"/>
    </source>
</evidence>
<evidence type="ECO:0000313" key="3">
    <source>
        <dbReference type="Proteomes" id="UP000429838"/>
    </source>
</evidence>
<accession>A0A642LAD6</accession>
<sequence>YKNMIRPFESVLDKINRLNPFYFYYKGDEPDNVYGGLSAQELLTVYPEFVRHLDDHYSVDYGSLTTCIAIRGIQELLERIESLEQKISA</sequence>
<dbReference type="Proteomes" id="UP000429838">
    <property type="component" value="Unassembled WGS sequence"/>
</dbReference>
<gene>
    <name evidence="2" type="ORF">F2Z25_23820</name>
</gene>
<dbReference type="AlphaFoldDB" id="A0A642LAD6"/>
<dbReference type="PROSITE" id="PS51688">
    <property type="entry name" value="ICA"/>
    <property type="match status" value="1"/>
</dbReference>
<dbReference type="Pfam" id="PF13884">
    <property type="entry name" value="Peptidase_S74"/>
    <property type="match status" value="1"/>
</dbReference>
<organism evidence="2 3">
    <name type="scientific">Bacteroides fragilis</name>
    <dbReference type="NCBI Taxonomy" id="817"/>
    <lineage>
        <taxon>Bacteria</taxon>
        <taxon>Pseudomonadati</taxon>
        <taxon>Bacteroidota</taxon>
        <taxon>Bacteroidia</taxon>
        <taxon>Bacteroidales</taxon>
        <taxon>Bacteroidaceae</taxon>
        <taxon>Bacteroides</taxon>
    </lineage>
</organism>
<feature type="non-terminal residue" evidence="2">
    <location>
        <position position="1"/>
    </location>
</feature>
<comment type="caution">
    <text evidence="2">The sequence shown here is derived from an EMBL/GenBank/DDBJ whole genome shotgun (WGS) entry which is preliminary data.</text>
</comment>
<feature type="domain" description="Peptidase S74" evidence="1">
    <location>
        <begin position="1"/>
        <end position="87"/>
    </location>
</feature>
<reference evidence="2 3" key="1">
    <citation type="journal article" date="2019" name="Nat. Med.">
        <title>A library of human gut bacterial isolates paired with longitudinal multiomics data enables mechanistic microbiome research.</title>
        <authorList>
            <person name="Poyet M."/>
            <person name="Groussin M."/>
            <person name="Gibbons S.M."/>
            <person name="Avila-Pacheco J."/>
            <person name="Jiang X."/>
            <person name="Kearney S.M."/>
            <person name="Perrotta A.R."/>
            <person name="Berdy B."/>
            <person name="Zhao S."/>
            <person name="Lieberman T.D."/>
            <person name="Swanson P.K."/>
            <person name="Smith M."/>
            <person name="Roesemann S."/>
            <person name="Alexander J.E."/>
            <person name="Rich S.A."/>
            <person name="Livny J."/>
            <person name="Vlamakis H."/>
            <person name="Clish C."/>
            <person name="Bullock K."/>
            <person name="Deik A."/>
            <person name="Scott J."/>
            <person name="Pierce K.A."/>
            <person name="Xavier R.J."/>
            <person name="Alm E.J."/>
        </authorList>
    </citation>
    <scope>NUCLEOTIDE SEQUENCE [LARGE SCALE GENOMIC DNA]</scope>
    <source>
        <strain evidence="2 3">BIOML-A1</strain>
    </source>
</reference>
<dbReference type="InterPro" id="IPR030392">
    <property type="entry name" value="S74_ICA"/>
</dbReference>
<protein>
    <submittedName>
        <fullName evidence="2">Tail fiber domain-containing protein</fullName>
    </submittedName>
</protein>
<name>A0A642LAD6_BACFG</name>
<proteinExistence type="predicted"/>
<dbReference type="EMBL" id="VWAQ01000055">
    <property type="protein sequence ID" value="KAA5202462.1"/>
    <property type="molecule type" value="Genomic_DNA"/>
</dbReference>